<evidence type="ECO:0000313" key="2">
    <source>
        <dbReference type="EMBL" id="MCR2802271.1"/>
    </source>
</evidence>
<dbReference type="CDD" id="cd03116">
    <property type="entry name" value="MobB"/>
    <property type="match status" value="1"/>
</dbReference>
<protein>
    <submittedName>
        <fullName evidence="2">Molybdopterin-guanine dinucleotide biosynthesis protein B</fullName>
    </submittedName>
</protein>
<dbReference type="PANTHER" id="PTHR40072:SF1">
    <property type="entry name" value="MOLYBDOPTERIN-GUANINE DINUCLEOTIDE BIOSYNTHESIS ADAPTER PROTEIN"/>
    <property type="match status" value="1"/>
</dbReference>
<feature type="domain" description="Molybdopterin-guanine dinucleotide biosynthesis protein B (MobB)" evidence="1">
    <location>
        <begin position="6"/>
        <end position="132"/>
    </location>
</feature>
<dbReference type="Proteomes" id="UP001141950">
    <property type="component" value="Unassembled WGS sequence"/>
</dbReference>
<dbReference type="SUPFAM" id="SSF52540">
    <property type="entry name" value="P-loop containing nucleoside triphosphate hydrolases"/>
    <property type="match status" value="1"/>
</dbReference>
<comment type="caution">
    <text evidence="2">The sequence shown here is derived from an EMBL/GenBank/DDBJ whole genome shotgun (WGS) entry which is preliminary data.</text>
</comment>
<proteinExistence type="predicted"/>
<evidence type="ECO:0000313" key="3">
    <source>
        <dbReference type="Proteomes" id="UP001141950"/>
    </source>
</evidence>
<dbReference type="InterPro" id="IPR027417">
    <property type="entry name" value="P-loop_NTPase"/>
</dbReference>
<dbReference type="Pfam" id="PF03205">
    <property type="entry name" value="MobB"/>
    <property type="match status" value="1"/>
</dbReference>
<reference evidence="2" key="1">
    <citation type="submission" date="2022-08" db="EMBL/GenBank/DDBJ databases">
        <title>The genomic sequence of strain Paenibacillus sp. SCIV0701.</title>
        <authorList>
            <person name="Zhao H."/>
        </authorList>
    </citation>
    <scope>NUCLEOTIDE SEQUENCE</scope>
    <source>
        <strain evidence="2">SCIV0701</strain>
    </source>
</reference>
<organism evidence="2 3">
    <name type="scientific">Paenibacillus soyae</name>
    <dbReference type="NCBI Taxonomy" id="2969249"/>
    <lineage>
        <taxon>Bacteria</taxon>
        <taxon>Bacillati</taxon>
        <taxon>Bacillota</taxon>
        <taxon>Bacilli</taxon>
        <taxon>Bacillales</taxon>
        <taxon>Paenibacillaceae</taxon>
        <taxon>Paenibacillus</taxon>
    </lineage>
</organism>
<dbReference type="GO" id="GO:0006777">
    <property type="term" value="P:Mo-molybdopterin cofactor biosynthetic process"/>
    <property type="evidence" value="ECO:0007669"/>
    <property type="project" value="InterPro"/>
</dbReference>
<evidence type="ECO:0000259" key="1">
    <source>
        <dbReference type="Pfam" id="PF03205"/>
    </source>
</evidence>
<dbReference type="EMBL" id="JANIPJ010000001">
    <property type="protein sequence ID" value="MCR2802271.1"/>
    <property type="molecule type" value="Genomic_DNA"/>
</dbReference>
<dbReference type="RefSeq" id="WP_257441746.1">
    <property type="nucleotide sequence ID" value="NZ_JANIPJ010000001.1"/>
</dbReference>
<name>A0A9X2MKE4_9BACL</name>
<dbReference type="InterPro" id="IPR004435">
    <property type="entry name" value="MobB_dom"/>
</dbReference>
<dbReference type="GO" id="GO:0005525">
    <property type="term" value="F:GTP binding"/>
    <property type="evidence" value="ECO:0007669"/>
    <property type="project" value="InterPro"/>
</dbReference>
<keyword evidence="3" id="KW-1185">Reference proteome</keyword>
<dbReference type="AlphaFoldDB" id="A0A9X2MKE4"/>
<dbReference type="InterPro" id="IPR052539">
    <property type="entry name" value="MGD_biosynthesis_adapter"/>
</dbReference>
<dbReference type="NCBIfam" id="TIGR00176">
    <property type="entry name" value="mobB"/>
    <property type="match status" value="1"/>
</dbReference>
<sequence length="176" mass="19752">MRAKLIIQFVGYKNTGKTTWVCRMTEAFKQAGYKVGTVKHDAHDFQMDKPGTDTWKHQEAGADVTAISSSERTAIIKRRPDPLDSLIASIERDVDIILVEGFKTAPYPKIVCAKEVGHLRLLETTTRPLALVCWPDLWTDQDALSSLDHALPKFAYDDYASVFRLMQSLIDAPELG</sequence>
<accession>A0A9X2MKE4</accession>
<dbReference type="PANTHER" id="PTHR40072">
    <property type="entry name" value="MOLYBDOPTERIN-GUANINE DINUCLEOTIDE BIOSYNTHESIS ADAPTER PROTEIN-RELATED"/>
    <property type="match status" value="1"/>
</dbReference>
<gene>
    <name evidence="2" type="primary">mobB</name>
    <name evidence="2" type="ORF">NQZ67_00125</name>
</gene>
<dbReference type="Gene3D" id="3.40.50.300">
    <property type="entry name" value="P-loop containing nucleotide triphosphate hydrolases"/>
    <property type="match status" value="1"/>
</dbReference>